<protein>
    <submittedName>
        <fullName evidence="1">Uncharacterized protein</fullName>
    </submittedName>
</protein>
<dbReference type="EMBL" id="KE504180">
    <property type="protein sequence ID" value="EPS97057.1"/>
    <property type="molecule type" value="Genomic_DNA"/>
</dbReference>
<accession>S8DWS3</accession>
<gene>
    <name evidence="1" type="ORF">FOMPIDRAFT_1018513</name>
</gene>
<proteinExistence type="predicted"/>
<dbReference type="Proteomes" id="UP000015241">
    <property type="component" value="Unassembled WGS sequence"/>
</dbReference>
<evidence type="ECO:0000313" key="1">
    <source>
        <dbReference type="EMBL" id="EPS97057.1"/>
    </source>
</evidence>
<dbReference type="HOGENOM" id="CLU_729654_0_0_1"/>
<evidence type="ECO:0000313" key="2">
    <source>
        <dbReference type="Proteomes" id="UP000015241"/>
    </source>
</evidence>
<name>S8DWS3_FOMSC</name>
<organism evidence="1 2">
    <name type="scientific">Fomitopsis schrenkii</name>
    <name type="common">Brown rot fungus</name>
    <dbReference type="NCBI Taxonomy" id="2126942"/>
    <lineage>
        <taxon>Eukaryota</taxon>
        <taxon>Fungi</taxon>
        <taxon>Dikarya</taxon>
        <taxon>Basidiomycota</taxon>
        <taxon>Agaricomycotina</taxon>
        <taxon>Agaricomycetes</taxon>
        <taxon>Polyporales</taxon>
        <taxon>Fomitopsis</taxon>
    </lineage>
</organism>
<sequence length="379" mass="42260">MEDSMEAFRGPDNAHYEVWFASPVGGVDFNIPEGGVVACLDAKQRSIKIKAKLGPELRKWREGKSAERQEAAFAAIDIIQDEQYDARITLDIGEATASYFMLLVTHHDPLFSHYHKQLVTKLRINNGWEELGAVLTHIAKFLFYIHHQPSPAHTGEWEIDIKLQKFQAQLQLHGASRKITWTRSDAHPSNTHMLGPVVEIAQPGSRDPSIEVPPMVLGTGRLRREVKEAYALHFMNKSDQDLYVWAFEFDLQTYAIRVLYDGPESESDDAPLKRSGELLIGDPTSSESPGSPLYPMTNTTDGTPAVLLLKVFAATKHAGMKMIEQPGVARAFTGSNSARSEHSKAAAYAVKVDLIAAFDAASWKTWQYGFEVELPRKAD</sequence>
<dbReference type="InParanoid" id="S8DWS3"/>
<dbReference type="AlphaFoldDB" id="S8DWS3"/>
<keyword evidence="2" id="KW-1185">Reference proteome</keyword>
<reference evidence="1 2" key="1">
    <citation type="journal article" date="2012" name="Science">
        <title>The Paleozoic origin of enzymatic lignin decomposition reconstructed from 31 fungal genomes.</title>
        <authorList>
            <person name="Floudas D."/>
            <person name="Binder M."/>
            <person name="Riley R."/>
            <person name="Barry K."/>
            <person name="Blanchette R.A."/>
            <person name="Henrissat B."/>
            <person name="Martinez A.T."/>
            <person name="Otillar R."/>
            <person name="Spatafora J.W."/>
            <person name="Yadav J.S."/>
            <person name="Aerts A."/>
            <person name="Benoit I."/>
            <person name="Boyd A."/>
            <person name="Carlson A."/>
            <person name="Copeland A."/>
            <person name="Coutinho P.M."/>
            <person name="de Vries R.P."/>
            <person name="Ferreira P."/>
            <person name="Findley K."/>
            <person name="Foster B."/>
            <person name="Gaskell J."/>
            <person name="Glotzer D."/>
            <person name="Gorecki P."/>
            <person name="Heitman J."/>
            <person name="Hesse C."/>
            <person name="Hori C."/>
            <person name="Igarashi K."/>
            <person name="Jurgens J.A."/>
            <person name="Kallen N."/>
            <person name="Kersten P."/>
            <person name="Kohler A."/>
            <person name="Kuees U."/>
            <person name="Kumar T.K.A."/>
            <person name="Kuo A."/>
            <person name="LaButti K."/>
            <person name="Larrondo L.F."/>
            <person name="Lindquist E."/>
            <person name="Ling A."/>
            <person name="Lombard V."/>
            <person name="Lucas S."/>
            <person name="Lundell T."/>
            <person name="Martin R."/>
            <person name="McLaughlin D.J."/>
            <person name="Morgenstern I."/>
            <person name="Morin E."/>
            <person name="Murat C."/>
            <person name="Nagy L.G."/>
            <person name="Nolan M."/>
            <person name="Ohm R.A."/>
            <person name="Patyshakuliyeva A."/>
            <person name="Rokas A."/>
            <person name="Ruiz-Duenas F.J."/>
            <person name="Sabat G."/>
            <person name="Salamov A."/>
            <person name="Samejima M."/>
            <person name="Schmutz J."/>
            <person name="Slot J.C."/>
            <person name="St John F."/>
            <person name="Stenlid J."/>
            <person name="Sun H."/>
            <person name="Sun S."/>
            <person name="Syed K."/>
            <person name="Tsang A."/>
            <person name="Wiebenga A."/>
            <person name="Young D."/>
            <person name="Pisabarro A."/>
            <person name="Eastwood D.C."/>
            <person name="Martin F."/>
            <person name="Cullen D."/>
            <person name="Grigoriev I.V."/>
            <person name="Hibbett D.S."/>
        </authorList>
    </citation>
    <scope>NUCLEOTIDE SEQUENCE</scope>
    <source>
        <strain evidence="2">FP-58527</strain>
    </source>
</reference>